<dbReference type="PANTHER" id="PTHR37184">
    <property type="entry name" value="CLAVATA3/ESR (CLE)-RELATED PROTEIN 27"/>
    <property type="match status" value="1"/>
</dbReference>
<name>A0A164SRD8_DAUCS</name>
<feature type="compositionally biased region" description="Low complexity" evidence="1">
    <location>
        <begin position="77"/>
        <end position="91"/>
    </location>
</feature>
<feature type="region of interest" description="Disordered" evidence="1">
    <location>
        <begin position="73"/>
        <end position="110"/>
    </location>
</feature>
<keyword evidence="4" id="KW-1185">Reference proteome</keyword>
<dbReference type="Gramene" id="KZM86524">
    <property type="protein sequence ID" value="KZM86524"/>
    <property type="gene ID" value="DCAR_023658"/>
</dbReference>
<proteinExistence type="predicted"/>
<dbReference type="PANTHER" id="PTHR37184:SF2">
    <property type="entry name" value="CLAVATA3_ESR (CLE)-RELATED PROTEIN 43"/>
    <property type="match status" value="1"/>
</dbReference>
<dbReference type="EMBL" id="LNRQ01000007">
    <property type="protein sequence ID" value="KZM86524.1"/>
    <property type="molecule type" value="Genomic_DNA"/>
</dbReference>
<gene>
    <name evidence="2" type="ORF">DCAR_023658</name>
    <name evidence="3" type="ORF">DCAR_0727136</name>
</gene>
<dbReference type="Proteomes" id="UP000077755">
    <property type="component" value="Chromosome 7"/>
</dbReference>
<protein>
    <submittedName>
        <fullName evidence="2">Uncharacterized protein</fullName>
    </submittedName>
</protein>
<dbReference type="PROSITE" id="PS51257">
    <property type="entry name" value="PROKAR_LIPOPROTEIN"/>
    <property type="match status" value="1"/>
</dbReference>
<evidence type="ECO:0000313" key="4">
    <source>
        <dbReference type="Proteomes" id="UP000077755"/>
    </source>
</evidence>
<accession>A0A164SRD8</accession>
<organism evidence="2">
    <name type="scientific">Daucus carota subsp. sativus</name>
    <name type="common">Carrot</name>
    <dbReference type="NCBI Taxonomy" id="79200"/>
    <lineage>
        <taxon>Eukaryota</taxon>
        <taxon>Viridiplantae</taxon>
        <taxon>Streptophyta</taxon>
        <taxon>Embryophyta</taxon>
        <taxon>Tracheophyta</taxon>
        <taxon>Spermatophyta</taxon>
        <taxon>Magnoliopsida</taxon>
        <taxon>eudicotyledons</taxon>
        <taxon>Gunneridae</taxon>
        <taxon>Pentapetalae</taxon>
        <taxon>asterids</taxon>
        <taxon>campanulids</taxon>
        <taxon>Apiales</taxon>
        <taxon>Apiaceae</taxon>
        <taxon>Apioideae</taxon>
        <taxon>Scandiceae</taxon>
        <taxon>Daucinae</taxon>
        <taxon>Daucus</taxon>
        <taxon>Daucus sect. Daucus</taxon>
    </lineage>
</organism>
<dbReference type="EMBL" id="CP093349">
    <property type="protein sequence ID" value="WOH07703.1"/>
    <property type="molecule type" value="Genomic_DNA"/>
</dbReference>
<reference evidence="2" key="1">
    <citation type="journal article" date="2016" name="Nat. Genet.">
        <title>A high-quality carrot genome assembly provides new insights into carotenoid accumulation and asterid genome evolution.</title>
        <authorList>
            <person name="Iorizzo M."/>
            <person name="Ellison S."/>
            <person name="Senalik D."/>
            <person name="Zeng P."/>
            <person name="Satapoomin P."/>
            <person name="Huang J."/>
            <person name="Bowman M."/>
            <person name="Iovene M."/>
            <person name="Sanseverino W."/>
            <person name="Cavagnaro P."/>
            <person name="Yildiz M."/>
            <person name="Macko-Podgorni A."/>
            <person name="Moranska E."/>
            <person name="Grzebelus E."/>
            <person name="Grzebelus D."/>
            <person name="Ashrafi H."/>
            <person name="Zheng Z."/>
            <person name="Cheng S."/>
            <person name="Spooner D."/>
            <person name="Van Deynze A."/>
            <person name="Simon P."/>
        </authorList>
    </citation>
    <scope>NUCLEOTIDE SEQUENCE [LARGE SCALE GENOMIC DNA]</scope>
    <source>
        <tissue evidence="2">Leaf</tissue>
    </source>
</reference>
<dbReference type="AlphaFoldDB" id="A0A164SRD8"/>
<sequence>MSFSGRKRSCSATYTSSLILLLTISCLYTWASTSCKAEAYRILREQKQAPQDQQQMRNITAEADRFREFFSSKVSQDSDLSNNNNNSTDTNKGFQEEKRRVPSCPDPLHN</sequence>
<evidence type="ECO:0000313" key="2">
    <source>
        <dbReference type="EMBL" id="KZM86524.1"/>
    </source>
</evidence>
<evidence type="ECO:0000256" key="1">
    <source>
        <dbReference type="SAM" id="MobiDB-lite"/>
    </source>
</evidence>
<dbReference type="InterPro" id="IPR040274">
    <property type="entry name" value="CLE27/CLE43"/>
</dbReference>
<evidence type="ECO:0000313" key="3">
    <source>
        <dbReference type="EMBL" id="WOH07703.1"/>
    </source>
</evidence>
<reference evidence="3" key="2">
    <citation type="submission" date="2022-03" db="EMBL/GenBank/DDBJ databases">
        <title>Draft title - Genomic analysis of global carrot germplasm unveils the trajectory of domestication and the origin of high carotenoid orange carrot.</title>
        <authorList>
            <person name="Iorizzo M."/>
            <person name="Ellison S."/>
            <person name="Senalik D."/>
            <person name="Macko-Podgorni A."/>
            <person name="Grzebelus D."/>
            <person name="Bostan H."/>
            <person name="Rolling W."/>
            <person name="Curaba J."/>
            <person name="Simon P."/>
        </authorList>
    </citation>
    <scope>NUCLEOTIDE SEQUENCE</scope>
    <source>
        <tissue evidence="3">Leaf</tissue>
    </source>
</reference>